<gene>
    <name evidence="1" type="primary">RvY_14285-1</name>
    <name evidence="1" type="synonym">RvY_14285.1</name>
    <name evidence="1" type="ORF">RvY_14285</name>
</gene>
<proteinExistence type="predicted"/>
<keyword evidence="2" id="KW-1185">Reference proteome</keyword>
<organism evidence="1 2">
    <name type="scientific">Ramazzottius varieornatus</name>
    <name type="common">Water bear</name>
    <name type="synonym">Tardigrade</name>
    <dbReference type="NCBI Taxonomy" id="947166"/>
    <lineage>
        <taxon>Eukaryota</taxon>
        <taxon>Metazoa</taxon>
        <taxon>Ecdysozoa</taxon>
        <taxon>Tardigrada</taxon>
        <taxon>Eutardigrada</taxon>
        <taxon>Parachela</taxon>
        <taxon>Hypsibioidea</taxon>
        <taxon>Ramazzottiidae</taxon>
        <taxon>Ramazzottius</taxon>
    </lineage>
</organism>
<protein>
    <submittedName>
        <fullName evidence="1">Uncharacterized protein</fullName>
    </submittedName>
</protein>
<comment type="caution">
    <text evidence="1">The sequence shown here is derived from an EMBL/GenBank/DDBJ whole genome shotgun (WGS) entry which is preliminary data.</text>
</comment>
<accession>A0A1D1VSH0</accession>
<evidence type="ECO:0000313" key="1">
    <source>
        <dbReference type="EMBL" id="GAV03921.1"/>
    </source>
</evidence>
<sequence length="56" mass="5955">MDNSIAVANVLTVKALSGVTFLALAKLVEPSSWEAAIDAMFLKLFAATYEVFSTTS</sequence>
<dbReference type="AlphaFoldDB" id="A0A1D1VSH0"/>
<reference evidence="1 2" key="1">
    <citation type="journal article" date="2016" name="Nat. Commun.">
        <title>Extremotolerant tardigrade genome and improved radiotolerance of human cultured cells by tardigrade-unique protein.</title>
        <authorList>
            <person name="Hashimoto T."/>
            <person name="Horikawa D.D."/>
            <person name="Saito Y."/>
            <person name="Kuwahara H."/>
            <person name="Kozuka-Hata H."/>
            <person name="Shin-I T."/>
            <person name="Minakuchi Y."/>
            <person name="Ohishi K."/>
            <person name="Motoyama A."/>
            <person name="Aizu T."/>
            <person name="Enomoto A."/>
            <person name="Kondo K."/>
            <person name="Tanaka S."/>
            <person name="Hara Y."/>
            <person name="Koshikawa S."/>
            <person name="Sagara H."/>
            <person name="Miura T."/>
            <person name="Yokobori S."/>
            <person name="Miyagawa K."/>
            <person name="Suzuki Y."/>
            <person name="Kubo T."/>
            <person name="Oyama M."/>
            <person name="Kohara Y."/>
            <person name="Fujiyama A."/>
            <person name="Arakawa K."/>
            <person name="Katayama T."/>
            <person name="Toyoda A."/>
            <person name="Kunieda T."/>
        </authorList>
    </citation>
    <scope>NUCLEOTIDE SEQUENCE [LARGE SCALE GENOMIC DNA]</scope>
    <source>
        <strain evidence="1 2">YOKOZUNA-1</strain>
    </source>
</reference>
<dbReference type="EMBL" id="BDGG01000010">
    <property type="protein sequence ID" value="GAV03921.1"/>
    <property type="molecule type" value="Genomic_DNA"/>
</dbReference>
<name>A0A1D1VSH0_RAMVA</name>
<dbReference type="Proteomes" id="UP000186922">
    <property type="component" value="Unassembled WGS sequence"/>
</dbReference>
<evidence type="ECO:0000313" key="2">
    <source>
        <dbReference type="Proteomes" id="UP000186922"/>
    </source>
</evidence>